<sequence>MKIKVSQKELNKCINIVQKAITSKTTLPILNGILLEAENDVLKLTGTDLEIGIESKINCEVIEEGSIVIASRLFGDIIRKLPDLEVEIVADEDNNVHITCGNSKFNIIGQPSVEYPQLPVVNDDISLNIPKDLLKSMIKQTIFAAAQDEIKPILTGALLEVNNKKATLVALDGYRLAVKEISVNSDNNIKVVIPSKTLNEVSRILDDDDSDVIIMFTSSHVLFDFGETVIISRLLEGEFINYRDIIRNEYKSRVKVNTKSIQESIERASLLAREGKNNLVKFTISDEKMTISSNSEIGNVYEELPIDLEGNDIKIAFNSKYMLDALRVIDNEEIIMDFESNVKPCIMRPYEDNSYTYLVLPVRLNENY</sequence>
<dbReference type="InterPro" id="IPR046938">
    <property type="entry name" value="DNA_clamp_sf"/>
</dbReference>
<keyword evidence="6 10" id="KW-0548">Nucleotidyltransferase</keyword>
<comment type="subunit">
    <text evidence="10">Forms a ring-shaped head-to-tail homodimer around DNA.</text>
</comment>
<evidence type="ECO:0000259" key="12">
    <source>
        <dbReference type="Pfam" id="PF02767"/>
    </source>
</evidence>
<dbReference type="PIRSF" id="PIRSF000804">
    <property type="entry name" value="DNA_pol_III_b"/>
    <property type="match status" value="1"/>
</dbReference>
<name>A0A096BH62_9FIRM</name>
<evidence type="ECO:0000256" key="4">
    <source>
        <dbReference type="ARBA" id="ARBA00022490"/>
    </source>
</evidence>
<feature type="domain" description="DNA polymerase III beta sliding clamp N-terminal" evidence="11">
    <location>
        <begin position="1"/>
        <end position="119"/>
    </location>
</feature>
<dbReference type="AlphaFoldDB" id="A0A096BH62"/>
<accession>A0A096BH62</accession>
<dbReference type="STRING" id="1156417.Y919_08285"/>
<evidence type="ECO:0000256" key="8">
    <source>
        <dbReference type="ARBA" id="ARBA00022932"/>
    </source>
</evidence>
<dbReference type="NCBIfam" id="TIGR00663">
    <property type="entry name" value="dnan"/>
    <property type="match status" value="1"/>
</dbReference>
<keyword evidence="5 10" id="KW-0808">Transferase</keyword>
<dbReference type="GO" id="GO:0003677">
    <property type="term" value="F:DNA binding"/>
    <property type="evidence" value="ECO:0007669"/>
    <property type="project" value="UniProtKB-UniRule"/>
</dbReference>
<dbReference type="Gene3D" id="3.10.150.10">
    <property type="entry name" value="DNA Polymerase III, subunit A, domain 2"/>
    <property type="match status" value="1"/>
</dbReference>
<dbReference type="GO" id="GO:0006271">
    <property type="term" value="P:DNA strand elongation involved in DNA replication"/>
    <property type="evidence" value="ECO:0007669"/>
    <property type="project" value="TreeGrafter"/>
</dbReference>
<keyword evidence="4 10" id="KW-0963">Cytoplasm</keyword>
<evidence type="ECO:0000256" key="5">
    <source>
        <dbReference type="ARBA" id="ARBA00022679"/>
    </source>
</evidence>
<evidence type="ECO:0000259" key="13">
    <source>
        <dbReference type="Pfam" id="PF02768"/>
    </source>
</evidence>
<dbReference type="CDD" id="cd00140">
    <property type="entry name" value="beta_clamp"/>
    <property type="match status" value="1"/>
</dbReference>
<evidence type="ECO:0000256" key="6">
    <source>
        <dbReference type="ARBA" id="ARBA00022695"/>
    </source>
</evidence>
<dbReference type="InterPro" id="IPR022637">
    <property type="entry name" value="DNA_polIII_beta_cen"/>
</dbReference>
<dbReference type="GO" id="GO:0009360">
    <property type="term" value="C:DNA polymerase III complex"/>
    <property type="evidence" value="ECO:0007669"/>
    <property type="project" value="InterPro"/>
</dbReference>
<dbReference type="GO" id="GO:0003887">
    <property type="term" value="F:DNA-directed DNA polymerase activity"/>
    <property type="evidence" value="ECO:0007669"/>
    <property type="project" value="UniProtKB-UniRule"/>
</dbReference>
<evidence type="ECO:0000256" key="2">
    <source>
        <dbReference type="ARBA" id="ARBA00010752"/>
    </source>
</evidence>
<dbReference type="Gene3D" id="3.70.10.10">
    <property type="match status" value="1"/>
</dbReference>
<gene>
    <name evidence="14" type="ORF">Y919_08285</name>
</gene>
<feature type="domain" description="DNA polymerase III beta sliding clamp central" evidence="12">
    <location>
        <begin position="129"/>
        <end position="239"/>
    </location>
</feature>
<evidence type="ECO:0000313" key="15">
    <source>
        <dbReference type="Proteomes" id="UP000029622"/>
    </source>
</evidence>
<evidence type="ECO:0000256" key="10">
    <source>
        <dbReference type="PIRNR" id="PIRNR000804"/>
    </source>
</evidence>
<evidence type="ECO:0000256" key="9">
    <source>
        <dbReference type="ARBA" id="ARBA00023125"/>
    </source>
</evidence>
<dbReference type="RefSeq" id="WP_035163912.1">
    <property type="nucleotide sequence ID" value="NZ_AZTB01000041.1"/>
</dbReference>
<keyword evidence="9" id="KW-0238">DNA-binding</keyword>
<evidence type="ECO:0000259" key="11">
    <source>
        <dbReference type="Pfam" id="PF00712"/>
    </source>
</evidence>
<feature type="domain" description="DNA polymerase III beta sliding clamp C-terminal" evidence="13">
    <location>
        <begin position="245"/>
        <end position="363"/>
    </location>
</feature>
<comment type="caution">
    <text evidence="14">The sequence shown here is derived from an EMBL/GenBank/DDBJ whole genome shotgun (WGS) entry which is preliminary data.</text>
</comment>
<dbReference type="Pfam" id="PF00712">
    <property type="entry name" value="DNA_pol3_beta"/>
    <property type="match status" value="1"/>
</dbReference>
<evidence type="ECO:0000256" key="3">
    <source>
        <dbReference type="ARBA" id="ARBA00021035"/>
    </source>
</evidence>
<comment type="subcellular location">
    <subcellularLocation>
        <location evidence="1 10">Cytoplasm</location>
    </subcellularLocation>
</comment>
<comment type="similarity">
    <text evidence="2 10">Belongs to the beta sliding clamp family.</text>
</comment>
<evidence type="ECO:0000313" key="14">
    <source>
        <dbReference type="EMBL" id="KGG80073.1"/>
    </source>
</evidence>
<comment type="function">
    <text evidence="10">Confers DNA tethering and processivity to DNA polymerases and other proteins. Acts as a clamp, forming a ring around DNA (a reaction catalyzed by the clamp-loading complex) which diffuses in an ATP-independent manner freely and bidirectionally along dsDNA. Initially characterized for its ability to contact the catalytic subunit of DNA polymerase III (Pol III), a complex, multichain enzyme responsible for most of the replicative synthesis in bacteria; Pol III exhibits 3'-5' exonuclease proofreading activity. The beta chain is required for initiation of replication as well as for processivity of DNA replication.</text>
</comment>
<keyword evidence="8 10" id="KW-0239">DNA-directed DNA polymerase</keyword>
<organism evidence="14 15">
    <name type="scientific">Caloranaerobacter azorensis H53214</name>
    <dbReference type="NCBI Taxonomy" id="1156417"/>
    <lineage>
        <taxon>Bacteria</taxon>
        <taxon>Bacillati</taxon>
        <taxon>Bacillota</taxon>
        <taxon>Tissierellia</taxon>
        <taxon>Tissierellales</taxon>
        <taxon>Thermohalobacteraceae</taxon>
        <taxon>Caloranaerobacter</taxon>
    </lineage>
</organism>
<protein>
    <recommendedName>
        <fullName evidence="3 10">Beta sliding clamp</fullName>
    </recommendedName>
</protein>
<keyword evidence="7 10" id="KW-0235">DNA replication</keyword>
<dbReference type="EMBL" id="AZTB01000041">
    <property type="protein sequence ID" value="KGG80073.1"/>
    <property type="molecule type" value="Genomic_DNA"/>
</dbReference>
<proteinExistence type="inferred from homology"/>
<dbReference type="GO" id="GO:0005737">
    <property type="term" value="C:cytoplasm"/>
    <property type="evidence" value="ECO:0007669"/>
    <property type="project" value="UniProtKB-SubCell"/>
</dbReference>
<dbReference type="PANTHER" id="PTHR30478">
    <property type="entry name" value="DNA POLYMERASE III SUBUNIT BETA"/>
    <property type="match status" value="1"/>
</dbReference>
<dbReference type="InterPro" id="IPR022634">
    <property type="entry name" value="DNA_polIII_beta_N"/>
</dbReference>
<evidence type="ECO:0000256" key="7">
    <source>
        <dbReference type="ARBA" id="ARBA00022705"/>
    </source>
</evidence>
<dbReference type="GO" id="GO:0008408">
    <property type="term" value="F:3'-5' exonuclease activity"/>
    <property type="evidence" value="ECO:0007669"/>
    <property type="project" value="InterPro"/>
</dbReference>
<dbReference type="Pfam" id="PF02768">
    <property type="entry name" value="DNA_pol3_beta_3"/>
    <property type="match status" value="1"/>
</dbReference>
<dbReference type="SUPFAM" id="SSF55979">
    <property type="entry name" value="DNA clamp"/>
    <property type="match status" value="3"/>
</dbReference>
<reference evidence="14 15" key="1">
    <citation type="submission" date="2013-12" db="EMBL/GenBank/DDBJ databases">
        <title>Draft genome sequence of Caloranaerobacter sp. H53214.</title>
        <authorList>
            <person name="Jiang L.J."/>
            <person name="Shao Z.Z."/>
            <person name="Long M.N."/>
        </authorList>
    </citation>
    <scope>NUCLEOTIDE SEQUENCE [LARGE SCALE GENOMIC DNA]</scope>
    <source>
        <strain evidence="14 15">H53214</strain>
    </source>
</reference>
<dbReference type="InterPro" id="IPR001001">
    <property type="entry name" value="DNA_polIII_beta"/>
</dbReference>
<dbReference type="Proteomes" id="UP000029622">
    <property type="component" value="Unassembled WGS sequence"/>
</dbReference>
<dbReference type="InterPro" id="IPR022635">
    <property type="entry name" value="DNA_polIII_beta_C"/>
</dbReference>
<dbReference type="SMART" id="SM00480">
    <property type="entry name" value="POL3Bc"/>
    <property type="match status" value="1"/>
</dbReference>
<dbReference type="PANTHER" id="PTHR30478:SF0">
    <property type="entry name" value="BETA SLIDING CLAMP"/>
    <property type="match status" value="1"/>
</dbReference>
<evidence type="ECO:0000256" key="1">
    <source>
        <dbReference type="ARBA" id="ARBA00004496"/>
    </source>
</evidence>
<dbReference type="Pfam" id="PF02767">
    <property type="entry name" value="DNA_pol3_beta_2"/>
    <property type="match status" value="1"/>
</dbReference>